<sequence>MPLGTSRELPMPIVTRITSLAQAQATLQHCSTKLSKSWQNNPARSSPPGSPMDSSDKRHFQQWLDQWEQAFTAYLSYAMPTMKGDEISRSRILKANHLSCAILASDRGPHPSAYQVFDAEFQAIVELAGAVVQSRPQKADRSSTKSPTEASPTSSSLDVREPLYVVVARCDRASTRNQALELLRKISAR</sequence>
<evidence type="ECO:0000256" key="3">
    <source>
        <dbReference type="ARBA" id="ARBA00023015"/>
    </source>
</evidence>
<keyword evidence="9" id="KW-1185">Reference proteome</keyword>
<feature type="compositionally biased region" description="Polar residues" evidence="7">
    <location>
        <begin position="31"/>
        <end position="44"/>
    </location>
</feature>
<evidence type="ECO:0000256" key="5">
    <source>
        <dbReference type="ARBA" id="ARBA00023163"/>
    </source>
</evidence>
<name>A0ABR0ENG7_ZASCE</name>
<organism evidence="8 9">
    <name type="scientific">Zasmidium cellare</name>
    <name type="common">Wine cellar mold</name>
    <name type="synonym">Racodium cellare</name>
    <dbReference type="NCBI Taxonomy" id="395010"/>
    <lineage>
        <taxon>Eukaryota</taxon>
        <taxon>Fungi</taxon>
        <taxon>Dikarya</taxon>
        <taxon>Ascomycota</taxon>
        <taxon>Pezizomycotina</taxon>
        <taxon>Dothideomycetes</taxon>
        <taxon>Dothideomycetidae</taxon>
        <taxon>Mycosphaerellales</taxon>
        <taxon>Mycosphaerellaceae</taxon>
        <taxon>Zasmidium</taxon>
    </lineage>
</organism>
<proteinExistence type="predicted"/>
<evidence type="ECO:0000256" key="1">
    <source>
        <dbReference type="ARBA" id="ARBA00022723"/>
    </source>
</evidence>
<feature type="region of interest" description="Disordered" evidence="7">
    <location>
        <begin position="31"/>
        <end position="58"/>
    </location>
</feature>
<gene>
    <name evidence="8" type="ORF">PRZ48_006444</name>
</gene>
<dbReference type="InterPro" id="IPR052360">
    <property type="entry name" value="Transcr_Regulatory_Proteins"/>
</dbReference>
<dbReference type="Proteomes" id="UP001305779">
    <property type="component" value="Unassembled WGS sequence"/>
</dbReference>
<keyword evidence="5" id="KW-0804">Transcription</keyword>
<evidence type="ECO:0000313" key="8">
    <source>
        <dbReference type="EMBL" id="KAK4503017.1"/>
    </source>
</evidence>
<keyword evidence="3" id="KW-0805">Transcription regulation</keyword>
<keyword evidence="2" id="KW-0862">Zinc</keyword>
<dbReference type="PANTHER" id="PTHR36206">
    <property type="entry name" value="ASPERCRYPTIN BIOSYNTHESIS CLUSTER-SPECIFIC TRANSCRIPTION REGULATOR ATNN-RELATED"/>
    <property type="match status" value="1"/>
</dbReference>
<protein>
    <submittedName>
        <fullName evidence="8">Uncharacterized protein</fullName>
    </submittedName>
</protein>
<keyword evidence="1" id="KW-0479">Metal-binding</keyword>
<evidence type="ECO:0000256" key="4">
    <source>
        <dbReference type="ARBA" id="ARBA00023125"/>
    </source>
</evidence>
<keyword evidence="4" id="KW-0238">DNA-binding</keyword>
<evidence type="ECO:0000256" key="2">
    <source>
        <dbReference type="ARBA" id="ARBA00022833"/>
    </source>
</evidence>
<feature type="region of interest" description="Disordered" evidence="7">
    <location>
        <begin position="132"/>
        <end position="157"/>
    </location>
</feature>
<keyword evidence="6" id="KW-0539">Nucleus</keyword>
<dbReference type="PANTHER" id="PTHR36206:SF12">
    <property type="entry name" value="ASPERCRYPTIN BIOSYNTHESIS CLUSTER-SPECIFIC TRANSCRIPTION REGULATOR ATNN-RELATED"/>
    <property type="match status" value="1"/>
</dbReference>
<evidence type="ECO:0000256" key="7">
    <source>
        <dbReference type="SAM" id="MobiDB-lite"/>
    </source>
</evidence>
<reference evidence="8 9" key="1">
    <citation type="journal article" date="2023" name="G3 (Bethesda)">
        <title>A chromosome-level genome assembly of Zasmidium syzygii isolated from banana leaves.</title>
        <authorList>
            <person name="van Westerhoven A.C."/>
            <person name="Mehrabi R."/>
            <person name="Talebi R."/>
            <person name="Steentjes M.B.F."/>
            <person name="Corcolon B."/>
            <person name="Chong P.A."/>
            <person name="Kema G.H.J."/>
            <person name="Seidl M.F."/>
        </authorList>
    </citation>
    <scope>NUCLEOTIDE SEQUENCE [LARGE SCALE GENOMIC DNA]</scope>
    <source>
        <strain evidence="8 9">P124</strain>
    </source>
</reference>
<evidence type="ECO:0000313" key="9">
    <source>
        <dbReference type="Proteomes" id="UP001305779"/>
    </source>
</evidence>
<dbReference type="EMBL" id="JAXOVC010000004">
    <property type="protein sequence ID" value="KAK4503017.1"/>
    <property type="molecule type" value="Genomic_DNA"/>
</dbReference>
<accession>A0ABR0ENG7</accession>
<feature type="compositionally biased region" description="Polar residues" evidence="7">
    <location>
        <begin position="144"/>
        <end position="157"/>
    </location>
</feature>
<comment type="caution">
    <text evidence="8">The sequence shown here is derived from an EMBL/GenBank/DDBJ whole genome shotgun (WGS) entry which is preliminary data.</text>
</comment>
<evidence type="ECO:0000256" key="6">
    <source>
        <dbReference type="ARBA" id="ARBA00023242"/>
    </source>
</evidence>